<proteinExistence type="predicted"/>
<dbReference type="EMBL" id="CP001825">
    <property type="protein sequence ID" value="ACZ42108.1"/>
    <property type="molecule type" value="Genomic_DNA"/>
</dbReference>
<dbReference type="AlphaFoldDB" id="D1CBE3"/>
<evidence type="ECO:0000313" key="2">
    <source>
        <dbReference type="Proteomes" id="UP000000323"/>
    </source>
</evidence>
<dbReference type="InterPro" id="IPR008928">
    <property type="entry name" value="6-hairpin_glycosidase_sf"/>
</dbReference>
<protein>
    <submittedName>
        <fullName evidence="1">Uncharacterized protein</fullName>
    </submittedName>
</protein>
<dbReference type="KEGG" id="ttr:Tter_1200"/>
<name>D1CBE3_THET1</name>
<dbReference type="GO" id="GO:0005975">
    <property type="term" value="P:carbohydrate metabolic process"/>
    <property type="evidence" value="ECO:0007669"/>
    <property type="project" value="InterPro"/>
</dbReference>
<reference evidence="2" key="1">
    <citation type="journal article" date="2010" name="Stand. Genomic Sci.">
        <title>Complete genome sequence of 'Thermobaculum terrenum' type strain (YNP1).</title>
        <authorList>
            <person name="Kiss H."/>
            <person name="Cleland D."/>
            <person name="Lapidus A."/>
            <person name="Lucas S."/>
            <person name="Glavina Del Rio T."/>
            <person name="Nolan M."/>
            <person name="Tice H."/>
            <person name="Han C."/>
            <person name="Goodwin L."/>
            <person name="Pitluck S."/>
            <person name="Liolios K."/>
            <person name="Ivanova N."/>
            <person name="Mavromatis K."/>
            <person name="Ovchinnikova G."/>
            <person name="Pati A."/>
            <person name="Chen A."/>
            <person name="Palaniappan K."/>
            <person name="Land M."/>
            <person name="Hauser L."/>
            <person name="Chang Y."/>
            <person name="Jeffries C."/>
            <person name="Lu M."/>
            <person name="Brettin T."/>
            <person name="Detter J."/>
            <person name="Goker M."/>
            <person name="Tindall B."/>
            <person name="Beck B."/>
            <person name="McDermott T."/>
            <person name="Woyke T."/>
            <person name="Bristow J."/>
            <person name="Eisen J."/>
            <person name="Markowitz V."/>
            <person name="Hugenholtz P."/>
            <person name="Kyrpides N."/>
            <person name="Klenk H."/>
            <person name="Cheng J."/>
        </authorList>
    </citation>
    <scope>NUCLEOTIDE SEQUENCE [LARGE SCALE GENOMIC DNA]</scope>
    <source>
        <strain evidence="2">ATCC BAA-798 / YNP1</strain>
    </source>
</reference>
<dbReference type="OrthoDB" id="9795873at2"/>
<accession>D1CBE3</accession>
<dbReference type="HOGENOM" id="CLU_771237_0_0_0"/>
<dbReference type="RefSeq" id="WP_012875143.1">
    <property type="nucleotide sequence ID" value="NC_013525.1"/>
</dbReference>
<evidence type="ECO:0000313" key="1">
    <source>
        <dbReference type="EMBL" id="ACZ42108.1"/>
    </source>
</evidence>
<dbReference type="eggNOG" id="COG1331">
    <property type="taxonomic scope" value="Bacteria"/>
</dbReference>
<keyword evidence="2" id="KW-1185">Reference proteome</keyword>
<dbReference type="Proteomes" id="UP000000323">
    <property type="component" value="Chromosome 1"/>
</dbReference>
<dbReference type="SUPFAM" id="SSF48208">
    <property type="entry name" value="Six-hairpin glycosidases"/>
    <property type="match status" value="1"/>
</dbReference>
<organism evidence="1 2">
    <name type="scientific">Thermobaculum terrenum (strain ATCC BAA-798 / CCMEE 7001 / YNP1)</name>
    <dbReference type="NCBI Taxonomy" id="525904"/>
    <lineage>
        <taxon>Bacteria</taxon>
        <taxon>Bacillati</taxon>
        <taxon>Chloroflexota</taxon>
        <taxon>Chloroflexia</taxon>
        <taxon>Candidatus Thermobaculales</taxon>
        <taxon>Candidatus Thermobaculaceae</taxon>
        <taxon>Thermobaculum</taxon>
    </lineage>
</organism>
<sequence length="348" mass="39799">MIRQLWRLTYALSLDEVSMCAPAVYAERKGRAWVLERADESGYEGVACVDDAARLAVLLLRAYKRFGLPWARDWAHGLIEFVKFMQEDDGSFVNFILDWDGKKNYHGPTSYPGGQPWLARGLWALAWHYIVFEDMDSLDRLRRGVELYLSQSHKFMDVNALVAYALLELYDHTHNQDFLGVALSICEEIASHHNHGLLLISEHDVYPHLWGYIQPGVLFKACQHTANAEWLDLANYSLRSYLAPMVRSGFDKTTTIPYEVSSAVLNFQLAYEHTADEEFSTLYTKAKSWFYGDNPAKSPVYDRNLGMVYDGIDNKVVSKNSGAESNIEGAMALFDDLPWHQYKLSEIE</sequence>
<gene>
    <name evidence="1" type="ordered locus">Tter_1200</name>
</gene>
<dbReference type="STRING" id="525904.Tter_1200"/>